<protein>
    <recommendedName>
        <fullName evidence="2">Lipoprotein</fullName>
    </recommendedName>
</protein>
<evidence type="ECO:0008006" key="2">
    <source>
        <dbReference type="Google" id="ProtNLM"/>
    </source>
</evidence>
<evidence type="ECO:0000313" key="1">
    <source>
        <dbReference type="EMBL" id="HDD43476.1"/>
    </source>
</evidence>
<dbReference type="Proteomes" id="UP000886289">
    <property type="component" value="Unassembled WGS sequence"/>
</dbReference>
<organism evidence="1">
    <name type="scientific">Desulfofervidus auxilii</name>
    <dbReference type="NCBI Taxonomy" id="1621989"/>
    <lineage>
        <taxon>Bacteria</taxon>
        <taxon>Pseudomonadati</taxon>
        <taxon>Thermodesulfobacteriota</taxon>
        <taxon>Candidatus Desulfofervidia</taxon>
        <taxon>Candidatus Desulfofervidales</taxon>
        <taxon>Candidatus Desulfofervidaceae</taxon>
        <taxon>Candidatus Desulfofervidus</taxon>
    </lineage>
</organism>
<dbReference type="AlphaFoldDB" id="A0A7C0U1H5"/>
<sequence length="218" mass="25413">MKSKRFFRKHIGLLFILIFFISGCVDFEEKVQINPDGSGTLMIKVITDPIFANELKKEKFLEIPGKKVSIENILEGEKFYHIESVYFKNLRELKMKDETIKIRVTKKGLIGLGKTEAIFEHSIYIAKNHKTLEEEDALEEMMLIGHYFVYIVELPGCIHKADLNINGIKVKPEIRKNKVIWRIPLDLLGESSRMIFLIKFRGKFNFPSDIQSTQEFSR</sequence>
<proteinExistence type="predicted"/>
<dbReference type="PROSITE" id="PS51257">
    <property type="entry name" value="PROKAR_LIPOPROTEIN"/>
    <property type="match status" value="1"/>
</dbReference>
<accession>A0A7C0U1H5</accession>
<reference evidence="1" key="1">
    <citation type="journal article" date="2020" name="mSystems">
        <title>Genome- and Community-Level Interaction Insights into Carbon Utilization and Element Cycling Functions of Hydrothermarchaeota in Hydrothermal Sediment.</title>
        <authorList>
            <person name="Zhou Z."/>
            <person name="Liu Y."/>
            <person name="Xu W."/>
            <person name="Pan J."/>
            <person name="Luo Z.H."/>
            <person name="Li M."/>
        </authorList>
    </citation>
    <scope>NUCLEOTIDE SEQUENCE [LARGE SCALE GENOMIC DNA]</scope>
    <source>
        <strain evidence="1">HyVt-233</strain>
    </source>
</reference>
<dbReference type="EMBL" id="DRBS01000050">
    <property type="protein sequence ID" value="HDD43476.1"/>
    <property type="molecule type" value="Genomic_DNA"/>
</dbReference>
<name>A0A7C0U1H5_DESA2</name>
<gene>
    <name evidence="1" type="ORF">ENG63_01245</name>
</gene>
<comment type="caution">
    <text evidence="1">The sequence shown here is derived from an EMBL/GenBank/DDBJ whole genome shotgun (WGS) entry which is preliminary data.</text>
</comment>